<name>A0A7K0CT59_9ACTN</name>
<feature type="compositionally biased region" description="Low complexity" evidence="1">
    <location>
        <begin position="179"/>
        <end position="204"/>
    </location>
</feature>
<gene>
    <name evidence="2" type="ORF">SRB5_68430</name>
</gene>
<dbReference type="AlphaFoldDB" id="A0A7K0CT59"/>
<evidence type="ECO:0000313" key="2">
    <source>
        <dbReference type="EMBL" id="MQY16641.1"/>
    </source>
</evidence>
<feature type="region of interest" description="Disordered" evidence="1">
    <location>
        <begin position="164"/>
        <end position="262"/>
    </location>
</feature>
<dbReference type="Proteomes" id="UP000466345">
    <property type="component" value="Unassembled WGS sequence"/>
</dbReference>
<proteinExistence type="predicted"/>
<accession>A0A7K0CT59</accession>
<dbReference type="EMBL" id="WEGJ01000063">
    <property type="protein sequence ID" value="MQY16641.1"/>
    <property type="molecule type" value="Genomic_DNA"/>
</dbReference>
<protein>
    <submittedName>
        <fullName evidence="2">Uncharacterized protein</fullName>
    </submittedName>
</protein>
<feature type="compositionally biased region" description="Low complexity" evidence="1">
    <location>
        <begin position="223"/>
        <end position="242"/>
    </location>
</feature>
<evidence type="ECO:0000313" key="3">
    <source>
        <dbReference type="Proteomes" id="UP000466345"/>
    </source>
</evidence>
<feature type="region of interest" description="Disordered" evidence="1">
    <location>
        <begin position="1"/>
        <end position="63"/>
    </location>
</feature>
<feature type="region of interest" description="Disordered" evidence="1">
    <location>
        <begin position="123"/>
        <end position="146"/>
    </location>
</feature>
<feature type="compositionally biased region" description="Low complexity" evidence="1">
    <location>
        <begin position="1"/>
        <end position="17"/>
    </location>
</feature>
<feature type="compositionally biased region" description="Basic residues" evidence="1">
    <location>
        <begin position="205"/>
        <end position="215"/>
    </location>
</feature>
<feature type="compositionally biased region" description="Low complexity" evidence="1">
    <location>
        <begin position="250"/>
        <end position="262"/>
    </location>
</feature>
<organism evidence="2 3">
    <name type="scientific">Streptomyces smaragdinus</name>
    <dbReference type="NCBI Taxonomy" id="2585196"/>
    <lineage>
        <taxon>Bacteria</taxon>
        <taxon>Bacillati</taxon>
        <taxon>Actinomycetota</taxon>
        <taxon>Actinomycetes</taxon>
        <taxon>Kitasatosporales</taxon>
        <taxon>Streptomycetaceae</taxon>
        <taxon>Streptomyces</taxon>
    </lineage>
</organism>
<keyword evidence="3" id="KW-1185">Reference proteome</keyword>
<sequence length="262" mass="26963">MSSSTTTRSFPSSARSCAARRRFPRERTRNTPAPMRPSSTTAVTIDPTGAPPPPHDVGARPAASRSAWPVKSWSWAGASPGFAARTVARRLSTDRGDITRASACAPKASPSCTAYTPAIPTRVRSSRNTVDSAKSPFAGRTATNTGLPASRIRSASAVCAGRESWDRTPGCTYTGPSRSAAATSATGSAGVCAGAGAAVSPRTARTSRRTSRRLMRAGPSCTPGRAAAAGRTPAPTPSASGPRPRRATARSRPAAHPSARPR</sequence>
<evidence type="ECO:0000256" key="1">
    <source>
        <dbReference type="SAM" id="MobiDB-lite"/>
    </source>
</evidence>
<reference evidence="2 3" key="1">
    <citation type="submission" date="2019-10" db="EMBL/GenBank/DDBJ databases">
        <title>Streptomyces smaragdinus sp. nov. and Streptomyces fabii sp. nov., isolated from the gut of fungus growing-termite Macrotermes natalensis.</title>
        <authorList>
            <person name="Schwitalla J."/>
            <person name="Benndorf R."/>
            <person name="Martin K."/>
            <person name="De Beer W."/>
            <person name="Kaster A.-K."/>
            <person name="Vollmers J."/>
            <person name="Poulsen M."/>
            <person name="Beemelmanns C."/>
        </authorList>
    </citation>
    <scope>NUCLEOTIDE SEQUENCE [LARGE SCALE GENOMIC DNA]</scope>
    <source>
        <strain evidence="2 3">RB5</strain>
    </source>
</reference>
<comment type="caution">
    <text evidence="2">The sequence shown here is derived from an EMBL/GenBank/DDBJ whole genome shotgun (WGS) entry which is preliminary data.</text>
</comment>